<dbReference type="OrthoDB" id="1730900at2759"/>
<dbReference type="AlphaFoldDB" id="A0A2U1QHG0"/>
<comment type="caution">
    <text evidence="2">The sequence shown here is derived from an EMBL/GenBank/DDBJ whole genome shotgun (WGS) entry which is preliminary data.</text>
</comment>
<dbReference type="STRING" id="35608.A0A2U1QHG0"/>
<evidence type="ECO:0000313" key="2">
    <source>
        <dbReference type="EMBL" id="PWA97413.1"/>
    </source>
</evidence>
<sequence length="164" mass="18767">MARSNHGLKQVLRHAQELLQYICSKGIFFKNHYNSLFPEDLSSSSSSPRVNKEKETLPDVNPPKEVLVEKMGLPSGLDCSSFRDSSDLMVKTGHRIITLEFDDDRKLMGVIVFSNIWKKSLLVKELQWALLRMLMKKLETGSGNEKLNDINSMLKKCYNPRPPE</sequence>
<feature type="region of interest" description="Disordered" evidence="1">
    <location>
        <begin position="40"/>
        <end position="60"/>
    </location>
</feature>
<keyword evidence="3" id="KW-1185">Reference proteome</keyword>
<proteinExistence type="predicted"/>
<reference evidence="2 3" key="1">
    <citation type="journal article" date="2018" name="Mol. Plant">
        <title>The genome of Artemisia annua provides insight into the evolution of Asteraceae family and artemisinin biosynthesis.</title>
        <authorList>
            <person name="Shen Q."/>
            <person name="Zhang L."/>
            <person name="Liao Z."/>
            <person name="Wang S."/>
            <person name="Yan T."/>
            <person name="Shi P."/>
            <person name="Liu M."/>
            <person name="Fu X."/>
            <person name="Pan Q."/>
            <person name="Wang Y."/>
            <person name="Lv Z."/>
            <person name="Lu X."/>
            <person name="Zhang F."/>
            <person name="Jiang W."/>
            <person name="Ma Y."/>
            <person name="Chen M."/>
            <person name="Hao X."/>
            <person name="Li L."/>
            <person name="Tang Y."/>
            <person name="Lv G."/>
            <person name="Zhou Y."/>
            <person name="Sun X."/>
            <person name="Brodelius P.E."/>
            <person name="Rose J.K.C."/>
            <person name="Tang K."/>
        </authorList>
    </citation>
    <scope>NUCLEOTIDE SEQUENCE [LARGE SCALE GENOMIC DNA]</scope>
    <source>
        <strain evidence="3">cv. Huhao1</strain>
        <tissue evidence="2">Leaf</tissue>
    </source>
</reference>
<evidence type="ECO:0000313" key="3">
    <source>
        <dbReference type="Proteomes" id="UP000245207"/>
    </source>
</evidence>
<dbReference type="Proteomes" id="UP000245207">
    <property type="component" value="Unassembled WGS sequence"/>
</dbReference>
<protein>
    <submittedName>
        <fullName evidence="2">Calcium-transporting P-type ATPase, subfamily IIA, SERCA-type</fullName>
    </submittedName>
</protein>
<accession>A0A2U1QHG0</accession>
<dbReference type="EMBL" id="PKPP01000123">
    <property type="protein sequence ID" value="PWA97413.1"/>
    <property type="molecule type" value="Genomic_DNA"/>
</dbReference>
<name>A0A2U1QHG0_ARTAN</name>
<organism evidence="2 3">
    <name type="scientific">Artemisia annua</name>
    <name type="common">Sweet wormwood</name>
    <dbReference type="NCBI Taxonomy" id="35608"/>
    <lineage>
        <taxon>Eukaryota</taxon>
        <taxon>Viridiplantae</taxon>
        <taxon>Streptophyta</taxon>
        <taxon>Embryophyta</taxon>
        <taxon>Tracheophyta</taxon>
        <taxon>Spermatophyta</taxon>
        <taxon>Magnoliopsida</taxon>
        <taxon>eudicotyledons</taxon>
        <taxon>Gunneridae</taxon>
        <taxon>Pentapetalae</taxon>
        <taxon>asterids</taxon>
        <taxon>campanulids</taxon>
        <taxon>Asterales</taxon>
        <taxon>Asteraceae</taxon>
        <taxon>Asteroideae</taxon>
        <taxon>Anthemideae</taxon>
        <taxon>Artemisiinae</taxon>
        <taxon>Artemisia</taxon>
    </lineage>
</organism>
<gene>
    <name evidence="2" type="ORF">CTI12_AA029030</name>
</gene>
<evidence type="ECO:0000256" key="1">
    <source>
        <dbReference type="SAM" id="MobiDB-lite"/>
    </source>
</evidence>